<name>A0A132NUG7_GIAIN</name>
<dbReference type="VEuPathDB" id="GiardiaDB:QR46_2670"/>
<organism evidence="3 4">
    <name type="scientific">Giardia duodenalis assemblage B</name>
    <dbReference type="NCBI Taxonomy" id="1394984"/>
    <lineage>
        <taxon>Eukaryota</taxon>
        <taxon>Metamonada</taxon>
        <taxon>Diplomonadida</taxon>
        <taxon>Hexamitidae</taxon>
        <taxon>Giardiinae</taxon>
        <taxon>Giardia</taxon>
    </lineage>
</organism>
<reference evidence="3 4" key="1">
    <citation type="journal article" date="2015" name="Mol. Biochem. Parasitol.">
        <title>Identification of polymorphic genes for use in assemblage B genotyping assays through comparative genomics of multiple assemblage B Giardia duodenalis isolates.</title>
        <authorList>
            <person name="Wielinga C."/>
            <person name="Thompson R.C."/>
            <person name="Monis P."/>
            <person name="Ryan U."/>
        </authorList>
    </citation>
    <scope>NUCLEOTIDE SEQUENCE [LARGE SCALE GENOMIC DNA]</scope>
    <source>
        <strain evidence="3 4">BAH15c1</strain>
    </source>
</reference>
<dbReference type="OrthoDB" id="10257111at2759"/>
<feature type="coiled-coil region" evidence="1">
    <location>
        <begin position="171"/>
        <end position="219"/>
    </location>
</feature>
<proteinExistence type="predicted"/>
<evidence type="ECO:0000256" key="1">
    <source>
        <dbReference type="SAM" id="Coils"/>
    </source>
</evidence>
<feature type="region of interest" description="Disordered" evidence="2">
    <location>
        <begin position="138"/>
        <end position="163"/>
    </location>
</feature>
<protein>
    <submittedName>
        <fullName evidence="3">Uncharacterized protein</fullName>
    </submittedName>
</protein>
<keyword evidence="1" id="KW-0175">Coiled coil</keyword>
<sequence>MFAPEYLVIKMPSSLTQKIEAAQLKEELVEAQRFIAQLQTNYAEKCSEAEVLRVECKQIHSVLEQQTAELHTVIHQLQGQLSVKEQEYTAALSDVKAKHMEVTLLHEQLKLTQTSYTTKIDELTGKLVDYERQVHMLQQQQQSESRARLEGKNGGTQKKPSSNEADCILSVQELKEDLLILNTLNQELEEKLRTKSEEVVDLSQQVQKLTCERTQLLLEKDLRETVHSEKIDALTKTIDVTNSEKSKLQDMYSRVMAEYYSMSLNYNILLLKDQEKAKAPPKAMTVLRQVCVHNSNKAPQQHIAYGSANDVSAPNNIVCAEPKESFPKIDMMKVGAVDIESVRPKGTKVKTQAGVSFVPETKKLLQIQKAGLEKIPRAPTL</sequence>
<comment type="caution">
    <text evidence="3">The sequence shown here is derived from an EMBL/GenBank/DDBJ whole genome shotgun (WGS) entry which is preliminary data.</text>
</comment>
<evidence type="ECO:0000313" key="4">
    <source>
        <dbReference type="Proteomes" id="UP000070089"/>
    </source>
</evidence>
<dbReference type="Proteomes" id="UP000070089">
    <property type="component" value="Unassembled WGS sequence"/>
</dbReference>
<gene>
    <name evidence="3" type="ORF">QR46_2670</name>
</gene>
<dbReference type="AlphaFoldDB" id="A0A132NUG7"/>
<evidence type="ECO:0000256" key="2">
    <source>
        <dbReference type="SAM" id="MobiDB-lite"/>
    </source>
</evidence>
<evidence type="ECO:0000313" key="3">
    <source>
        <dbReference type="EMBL" id="KWX13332.1"/>
    </source>
</evidence>
<accession>A0A132NUG7</accession>
<dbReference type="EMBL" id="JXTI01000073">
    <property type="protein sequence ID" value="KWX13332.1"/>
    <property type="molecule type" value="Genomic_DNA"/>
</dbReference>